<dbReference type="InterPro" id="IPR012677">
    <property type="entry name" value="Nucleotide-bd_a/b_plait_sf"/>
</dbReference>
<feature type="domain" description="RRM" evidence="12">
    <location>
        <begin position="199"/>
        <end position="278"/>
    </location>
</feature>
<evidence type="ECO:0000256" key="4">
    <source>
        <dbReference type="ARBA" id="ARBA00022737"/>
    </source>
</evidence>
<dbReference type="GO" id="GO:0003729">
    <property type="term" value="F:mRNA binding"/>
    <property type="evidence" value="ECO:0007669"/>
    <property type="project" value="InterPro"/>
</dbReference>
<protein>
    <recommendedName>
        <fullName evidence="12">RRM domain-containing protein</fullName>
    </recommendedName>
</protein>
<keyword evidence="6" id="KW-0539">Nucleus</keyword>
<evidence type="ECO:0000256" key="6">
    <source>
        <dbReference type="ARBA" id="ARBA00023242"/>
    </source>
</evidence>
<evidence type="ECO:0000313" key="14">
    <source>
        <dbReference type="Proteomes" id="UP001408789"/>
    </source>
</evidence>
<comment type="subcellular location">
    <subcellularLocation>
        <location evidence="2">Cytoplasmic granule</location>
    </subcellularLocation>
    <subcellularLocation>
        <location evidence="1">Nucleus</location>
    </subcellularLocation>
</comment>
<dbReference type="PANTHER" id="PTHR47640">
    <property type="entry name" value="TRNA SELENOCYSTEINE 1-ASSOCIATED PROTEIN 1-RELATED-RELATED"/>
    <property type="match status" value="1"/>
</dbReference>
<dbReference type="GO" id="GO:0005634">
    <property type="term" value="C:nucleus"/>
    <property type="evidence" value="ECO:0007669"/>
    <property type="project" value="UniProtKB-SubCell"/>
</dbReference>
<evidence type="ECO:0000256" key="3">
    <source>
        <dbReference type="ARBA" id="ARBA00022664"/>
    </source>
</evidence>
<reference evidence="13 14" key="1">
    <citation type="submission" date="2024-04" db="EMBL/GenBank/DDBJ databases">
        <title>The reference genome of an endangered Asteraceae, Deinandra increscens subsp. villosa, native to the Central Coast of California.</title>
        <authorList>
            <person name="Guilliams M."/>
            <person name="Hasenstab-Lehman K."/>
            <person name="Meyer R."/>
            <person name="Mcevoy S."/>
        </authorList>
    </citation>
    <scope>NUCLEOTIDE SEQUENCE [LARGE SCALE GENOMIC DNA]</scope>
    <source>
        <tissue evidence="13">Leaf</tissue>
    </source>
</reference>
<evidence type="ECO:0000313" key="13">
    <source>
        <dbReference type="EMBL" id="KAK9056681.1"/>
    </source>
</evidence>
<dbReference type="PANTHER" id="PTHR47640:SF9">
    <property type="entry name" value="POLYADENYLATE-BINDING PROTEIN RBP47B"/>
    <property type="match status" value="1"/>
</dbReference>
<evidence type="ECO:0000259" key="12">
    <source>
        <dbReference type="PROSITE" id="PS50102"/>
    </source>
</evidence>
<organism evidence="13 14">
    <name type="scientific">Deinandra increscens subsp. villosa</name>
    <dbReference type="NCBI Taxonomy" id="3103831"/>
    <lineage>
        <taxon>Eukaryota</taxon>
        <taxon>Viridiplantae</taxon>
        <taxon>Streptophyta</taxon>
        <taxon>Embryophyta</taxon>
        <taxon>Tracheophyta</taxon>
        <taxon>Spermatophyta</taxon>
        <taxon>Magnoliopsida</taxon>
        <taxon>eudicotyledons</taxon>
        <taxon>Gunneridae</taxon>
        <taxon>Pentapetalae</taxon>
        <taxon>asterids</taxon>
        <taxon>campanulids</taxon>
        <taxon>Asterales</taxon>
        <taxon>Asteraceae</taxon>
        <taxon>Asteroideae</taxon>
        <taxon>Heliantheae alliance</taxon>
        <taxon>Madieae</taxon>
        <taxon>Madiinae</taxon>
        <taxon>Deinandra</taxon>
    </lineage>
</organism>
<dbReference type="GO" id="GO:0006397">
    <property type="term" value="P:mRNA processing"/>
    <property type="evidence" value="ECO:0007669"/>
    <property type="project" value="UniProtKB-KW"/>
</dbReference>
<evidence type="ECO:0000256" key="11">
    <source>
        <dbReference type="SAM" id="MobiDB-lite"/>
    </source>
</evidence>
<keyword evidence="4" id="KW-0677">Repeat</keyword>
<dbReference type="Pfam" id="PF00076">
    <property type="entry name" value="RRM_1"/>
    <property type="match status" value="3"/>
</dbReference>
<comment type="function">
    <text evidence="7">Heterogeneous nuclear ribonucleoprotein (hnRNP)-protein binding the poly(A) tail of mRNA and probably involved in some steps of pre-mRNA maturation.</text>
</comment>
<evidence type="ECO:0000256" key="8">
    <source>
        <dbReference type="ARBA" id="ARBA00061069"/>
    </source>
</evidence>
<sequence>MQQPTAAATAAAPNTPAADLTQQQQQQQQQWLAMQQYQQQQWLAMQQYPAAAAAASMGMHHPAAMMYQQPPPQYLPYHYQQQQYQNQQQHQSGGNNQIQSSSEDNKTIWVGDLQHWMDETYLQSCFSQIGEVQSIKIIRNKQTGQSERYGFVEFLSHSAAEKVIQSYNGSIMPNTDQVFRLNWASFSTGEKRGDNPSDLSIFVGDLAPDVTDSVLLETFASRYPSVKGAKVVVDTNTMCSKGYGFVRFNDENERSRAMNEMNGQYCSSRPMRIGVATPKKPSNQQQYGQQQFSSQAVILAGGNGQFGAMSQNSQSDEDSSNTTIFVGGLDSEVNDEDLRQTFIQCGEILSIKIPVGKGCGFVRFANRSSAEDAIQNMHGTVIGKQTVRISWGKTPAGRQRMDSNGSYQGKQGYGGGGYGYGYQNQDSGMYGGEAAAAGYGSNGYGNHQQPVS</sequence>
<dbReference type="PROSITE" id="PS50102">
    <property type="entry name" value="RRM"/>
    <property type="match status" value="3"/>
</dbReference>
<dbReference type="Proteomes" id="UP001408789">
    <property type="component" value="Unassembled WGS sequence"/>
</dbReference>
<dbReference type="GO" id="GO:0005829">
    <property type="term" value="C:cytosol"/>
    <property type="evidence" value="ECO:0007669"/>
    <property type="project" value="TreeGrafter"/>
</dbReference>
<evidence type="ECO:0000256" key="1">
    <source>
        <dbReference type="ARBA" id="ARBA00004123"/>
    </source>
</evidence>
<feature type="compositionally biased region" description="Low complexity" evidence="11">
    <location>
        <begin position="81"/>
        <end position="91"/>
    </location>
</feature>
<comment type="subunit">
    <text evidence="9">Interacts with the poly(A) tail of mRNA in nucleus.</text>
</comment>
<dbReference type="CDD" id="cd12345">
    <property type="entry name" value="RRM2_SECp43_like"/>
    <property type="match status" value="1"/>
</dbReference>
<comment type="similarity">
    <text evidence="8">Belongs to the polyadenylate-binding RBP47 family.</text>
</comment>
<evidence type="ECO:0000256" key="5">
    <source>
        <dbReference type="ARBA" id="ARBA00022884"/>
    </source>
</evidence>
<keyword evidence="5 10" id="KW-0694">RNA-binding</keyword>
<dbReference type="FunFam" id="3.30.70.330:FF:000103">
    <property type="entry name" value="Polyadenylate-binding protein RBP47B"/>
    <property type="match status" value="1"/>
</dbReference>
<dbReference type="InterPro" id="IPR050825">
    <property type="entry name" value="RBM42_RBP45_47-like"/>
</dbReference>
<feature type="region of interest" description="Disordered" evidence="11">
    <location>
        <begin position="1"/>
        <end position="23"/>
    </location>
</feature>
<accession>A0AAP0CHA2</accession>
<feature type="compositionally biased region" description="Polar residues" evidence="11">
    <location>
        <begin position="92"/>
        <end position="102"/>
    </location>
</feature>
<keyword evidence="3" id="KW-0507">mRNA processing</keyword>
<dbReference type="SUPFAM" id="SSF54928">
    <property type="entry name" value="RNA-binding domain, RBD"/>
    <property type="match status" value="3"/>
</dbReference>
<dbReference type="InterPro" id="IPR000504">
    <property type="entry name" value="RRM_dom"/>
</dbReference>
<comment type="caution">
    <text evidence="13">The sequence shown here is derived from an EMBL/GenBank/DDBJ whole genome shotgun (WGS) entry which is preliminary data.</text>
</comment>
<name>A0AAP0CHA2_9ASTR</name>
<feature type="domain" description="RRM" evidence="12">
    <location>
        <begin position="106"/>
        <end position="186"/>
    </location>
</feature>
<dbReference type="AlphaFoldDB" id="A0AAP0CHA2"/>
<evidence type="ECO:0000256" key="9">
    <source>
        <dbReference type="ARBA" id="ARBA00063471"/>
    </source>
</evidence>
<feature type="domain" description="RRM" evidence="12">
    <location>
        <begin position="322"/>
        <end position="394"/>
    </location>
</feature>
<dbReference type="Gene3D" id="3.30.70.330">
    <property type="match status" value="3"/>
</dbReference>
<dbReference type="InterPro" id="IPR035979">
    <property type="entry name" value="RBD_domain_sf"/>
</dbReference>
<dbReference type="SMART" id="SM00360">
    <property type="entry name" value="RRM"/>
    <property type="match status" value="3"/>
</dbReference>
<feature type="region of interest" description="Disordered" evidence="11">
    <location>
        <begin position="81"/>
        <end position="102"/>
    </location>
</feature>
<evidence type="ECO:0000256" key="10">
    <source>
        <dbReference type="PROSITE-ProRule" id="PRU00176"/>
    </source>
</evidence>
<dbReference type="FunFam" id="3.30.70.330:FF:000144">
    <property type="entry name" value="Polyadenylate-binding protein RBP47B"/>
    <property type="match status" value="1"/>
</dbReference>
<dbReference type="FunFam" id="3.30.70.330:FF:000405">
    <property type="entry name" value="polyadenylate-binding protein RBP45"/>
    <property type="match status" value="1"/>
</dbReference>
<dbReference type="CDD" id="cd12344">
    <property type="entry name" value="RRM1_SECp43_like"/>
    <property type="match status" value="1"/>
</dbReference>
<proteinExistence type="inferred from homology"/>
<evidence type="ECO:0000256" key="2">
    <source>
        <dbReference type="ARBA" id="ARBA00004463"/>
    </source>
</evidence>
<dbReference type="EMBL" id="JBCNJP010000024">
    <property type="protein sequence ID" value="KAK9056681.1"/>
    <property type="molecule type" value="Genomic_DNA"/>
</dbReference>
<gene>
    <name evidence="13" type="ORF">SSX86_024043</name>
</gene>
<evidence type="ECO:0000256" key="7">
    <source>
        <dbReference type="ARBA" id="ARBA00057395"/>
    </source>
</evidence>
<keyword evidence="14" id="KW-1185">Reference proteome</keyword>